<accession>A0A402AT86</accession>
<keyword evidence="4" id="KW-1185">Reference proteome</keyword>
<dbReference type="InterPro" id="IPR004107">
    <property type="entry name" value="Integrase_SAM-like_N"/>
</dbReference>
<dbReference type="Proteomes" id="UP000287188">
    <property type="component" value="Unassembled WGS sequence"/>
</dbReference>
<dbReference type="EMBL" id="BIFS01000002">
    <property type="protein sequence ID" value="GCE22253.1"/>
    <property type="molecule type" value="Genomic_DNA"/>
</dbReference>
<dbReference type="GO" id="GO:0015074">
    <property type="term" value="P:DNA integration"/>
    <property type="evidence" value="ECO:0007669"/>
    <property type="project" value="InterPro"/>
</dbReference>
<comment type="caution">
    <text evidence="3">The sequence shown here is derived from an EMBL/GenBank/DDBJ whole genome shotgun (WGS) entry which is preliminary data.</text>
</comment>
<proteinExistence type="predicted"/>
<dbReference type="InterPro" id="IPR011010">
    <property type="entry name" value="DNA_brk_join_enz"/>
</dbReference>
<evidence type="ECO:0000313" key="3">
    <source>
        <dbReference type="EMBL" id="GCE22253.1"/>
    </source>
</evidence>
<gene>
    <name evidence="3" type="ORF">KDK_60530</name>
</gene>
<evidence type="ECO:0000256" key="1">
    <source>
        <dbReference type="ARBA" id="ARBA00023125"/>
    </source>
</evidence>
<sequence length="203" mass="23855">MVQNRKSTTSQDKQGYHKGDVTTEYKILTPDHYDRSELVYGSAEKDSQIKNQGQLVHLPDPKLQDFLTDWLQRIAQPILQPDHYQHYHELIDQYIIPDLGEITLQSFLPQQLQQYYQQKYAEGYSVQMVNHLHHILHQAFTAALNYRLVATNICDAVKPDRQIPDATLMSLSHLDHERVCRILIRIAMYFEEEDHENISAKRQ</sequence>
<dbReference type="InterPro" id="IPR010998">
    <property type="entry name" value="Integrase_recombinase_N"/>
</dbReference>
<dbReference type="Pfam" id="PF14659">
    <property type="entry name" value="Phage_int_SAM_3"/>
    <property type="match status" value="1"/>
</dbReference>
<dbReference type="Gene3D" id="1.10.150.130">
    <property type="match status" value="1"/>
</dbReference>
<evidence type="ECO:0000259" key="2">
    <source>
        <dbReference type="Pfam" id="PF14659"/>
    </source>
</evidence>
<evidence type="ECO:0000313" key="4">
    <source>
        <dbReference type="Proteomes" id="UP000287188"/>
    </source>
</evidence>
<dbReference type="SUPFAM" id="SSF56349">
    <property type="entry name" value="DNA breaking-rejoining enzymes"/>
    <property type="match status" value="1"/>
</dbReference>
<protein>
    <recommendedName>
        <fullName evidence="2">Integrase SAM-like N-terminal domain-containing protein</fullName>
    </recommendedName>
</protein>
<dbReference type="GO" id="GO:0003677">
    <property type="term" value="F:DNA binding"/>
    <property type="evidence" value="ECO:0007669"/>
    <property type="project" value="UniProtKB-KW"/>
</dbReference>
<organism evidence="3 4">
    <name type="scientific">Dictyobacter kobayashii</name>
    <dbReference type="NCBI Taxonomy" id="2014872"/>
    <lineage>
        <taxon>Bacteria</taxon>
        <taxon>Bacillati</taxon>
        <taxon>Chloroflexota</taxon>
        <taxon>Ktedonobacteria</taxon>
        <taxon>Ktedonobacterales</taxon>
        <taxon>Dictyobacteraceae</taxon>
        <taxon>Dictyobacter</taxon>
    </lineage>
</organism>
<dbReference type="RefSeq" id="WP_126554890.1">
    <property type="nucleotide sequence ID" value="NZ_BIFS01000002.1"/>
</dbReference>
<name>A0A402AT86_9CHLR</name>
<keyword evidence="1" id="KW-0238">DNA-binding</keyword>
<feature type="domain" description="Integrase SAM-like N-terminal" evidence="2">
    <location>
        <begin position="63"/>
        <end position="118"/>
    </location>
</feature>
<dbReference type="AlphaFoldDB" id="A0A402AT86"/>
<reference evidence="4" key="1">
    <citation type="submission" date="2018-12" db="EMBL/GenBank/DDBJ databases">
        <title>Tengunoibacter tsumagoiensis gen. nov., sp. nov., Dictyobacter kobayashii sp. nov., D. alpinus sp. nov., and D. joshuensis sp. nov. and description of Dictyobacteraceae fam. nov. within the order Ktedonobacterales isolated from Tengu-no-mugimeshi.</title>
        <authorList>
            <person name="Wang C.M."/>
            <person name="Zheng Y."/>
            <person name="Sakai Y."/>
            <person name="Toyoda A."/>
            <person name="Minakuchi Y."/>
            <person name="Abe K."/>
            <person name="Yokota A."/>
            <person name="Yabe S."/>
        </authorList>
    </citation>
    <scope>NUCLEOTIDE SEQUENCE [LARGE SCALE GENOMIC DNA]</scope>
    <source>
        <strain evidence="4">Uno11</strain>
    </source>
</reference>